<evidence type="ECO:0000259" key="7">
    <source>
        <dbReference type="PROSITE" id="PS50110"/>
    </source>
</evidence>
<keyword evidence="1 5" id="KW-0597">Phosphoprotein</keyword>
<dbReference type="PANTHER" id="PTHR43214">
    <property type="entry name" value="TWO-COMPONENT RESPONSE REGULATOR"/>
    <property type="match status" value="1"/>
</dbReference>
<proteinExistence type="predicted"/>
<dbReference type="OrthoDB" id="9808843at2"/>
<dbReference type="Pfam" id="PF00072">
    <property type="entry name" value="Response_reg"/>
    <property type="match status" value="1"/>
</dbReference>
<reference evidence="9" key="2">
    <citation type="submission" date="2016-04" db="EMBL/GenBank/DDBJ databases">
        <title>Complete Genome and Plasmid Sequences for Rhodococcus fascians D188 and Draft Sequences for Rhodococcus spp. Isolates PBTS 1 and PBTS 2.</title>
        <authorList>
            <person name="Stamer R."/>
            <person name="Vereecke D."/>
            <person name="Zhang Y."/>
            <person name="Schilkey F."/>
            <person name="Devitt N."/>
            <person name="Randall J."/>
        </authorList>
    </citation>
    <scope>NUCLEOTIDE SEQUENCE [LARGE SCALE GENOMIC DNA]</scope>
    <source>
        <strain evidence="9">PBTS2</strain>
    </source>
</reference>
<dbReference type="EMBL" id="CP015220">
    <property type="protein sequence ID" value="AMY21699.1"/>
    <property type="molecule type" value="Genomic_DNA"/>
</dbReference>
<keyword evidence="2" id="KW-0805">Transcription regulation</keyword>
<dbReference type="AlphaFoldDB" id="A0A143QFM1"/>
<evidence type="ECO:0000256" key="4">
    <source>
        <dbReference type="ARBA" id="ARBA00023163"/>
    </source>
</evidence>
<evidence type="ECO:0000256" key="5">
    <source>
        <dbReference type="PROSITE-ProRule" id="PRU00169"/>
    </source>
</evidence>
<evidence type="ECO:0000256" key="1">
    <source>
        <dbReference type="ARBA" id="ARBA00022553"/>
    </source>
</evidence>
<dbReference type="InterPro" id="IPR016032">
    <property type="entry name" value="Sig_transdc_resp-reg_C-effctor"/>
</dbReference>
<dbReference type="SUPFAM" id="SSF46894">
    <property type="entry name" value="C-terminal effector domain of the bipartite response regulators"/>
    <property type="match status" value="1"/>
</dbReference>
<dbReference type="InterPro" id="IPR000792">
    <property type="entry name" value="Tscrpt_reg_LuxR_C"/>
</dbReference>
<dbReference type="PROSITE" id="PS50043">
    <property type="entry name" value="HTH_LUXR_2"/>
    <property type="match status" value="1"/>
</dbReference>
<accession>A0A143QFM1</accession>
<dbReference type="CDD" id="cd17535">
    <property type="entry name" value="REC_NarL-like"/>
    <property type="match status" value="1"/>
</dbReference>
<gene>
    <name evidence="8" type="primary">degU_1</name>
    <name evidence="8" type="ORF">A3Q41_00375</name>
</gene>
<dbReference type="InterPro" id="IPR058245">
    <property type="entry name" value="NreC/VraR/RcsB-like_REC"/>
</dbReference>
<dbReference type="GO" id="GO:0006355">
    <property type="term" value="P:regulation of DNA-templated transcription"/>
    <property type="evidence" value="ECO:0007669"/>
    <property type="project" value="InterPro"/>
</dbReference>
<evidence type="ECO:0000313" key="8">
    <source>
        <dbReference type="EMBL" id="AMY21699.1"/>
    </source>
</evidence>
<name>A0A143QFM1_RHOFA</name>
<dbReference type="InterPro" id="IPR011006">
    <property type="entry name" value="CheY-like_superfamily"/>
</dbReference>
<dbReference type="InterPro" id="IPR001789">
    <property type="entry name" value="Sig_transdc_resp-reg_receiver"/>
</dbReference>
<dbReference type="KEGG" id="rhs:A3Q41_00375"/>
<feature type="modified residue" description="4-aspartylphosphate" evidence="5">
    <location>
        <position position="54"/>
    </location>
</feature>
<dbReference type="Proteomes" id="UP000076038">
    <property type="component" value="Chromosome"/>
</dbReference>
<protein>
    <submittedName>
        <fullName evidence="8">Transcriptional regulatory protein DegU</fullName>
    </submittedName>
</protein>
<keyword evidence="4" id="KW-0804">Transcription</keyword>
<feature type="domain" description="Response regulatory" evidence="7">
    <location>
        <begin position="3"/>
        <end position="119"/>
    </location>
</feature>
<evidence type="ECO:0000256" key="3">
    <source>
        <dbReference type="ARBA" id="ARBA00023125"/>
    </source>
</evidence>
<evidence type="ECO:0000313" key="9">
    <source>
        <dbReference type="Proteomes" id="UP000076038"/>
    </source>
</evidence>
<evidence type="ECO:0000259" key="6">
    <source>
        <dbReference type="PROSITE" id="PS50043"/>
    </source>
</evidence>
<dbReference type="SMART" id="SM00448">
    <property type="entry name" value="REC"/>
    <property type="match status" value="1"/>
</dbReference>
<evidence type="ECO:0000256" key="2">
    <source>
        <dbReference type="ARBA" id="ARBA00023015"/>
    </source>
</evidence>
<dbReference type="PRINTS" id="PR00038">
    <property type="entry name" value="HTHLUXR"/>
</dbReference>
<dbReference type="PANTHER" id="PTHR43214:SF24">
    <property type="entry name" value="TRANSCRIPTIONAL REGULATORY PROTEIN NARL-RELATED"/>
    <property type="match status" value="1"/>
</dbReference>
<dbReference type="GO" id="GO:0003677">
    <property type="term" value="F:DNA binding"/>
    <property type="evidence" value="ECO:0007669"/>
    <property type="project" value="UniProtKB-KW"/>
</dbReference>
<reference evidence="8 9" key="1">
    <citation type="journal article" date="2016" name="Genome Announc.">
        <title>Complete Genome and Plasmid Sequences for Rhodococcus fascians D188 and Draft Sequences for Rhodococcus Isolates PBTS 1 and PBTS 2.</title>
        <authorList>
            <person name="Stamler R.A."/>
            <person name="Vereecke D."/>
            <person name="Zhang Y."/>
            <person name="Schilkey F."/>
            <person name="Devitt N."/>
            <person name="Randall J.J."/>
        </authorList>
    </citation>
    <scope>NUCLEOTIDE SEQUENCE [LARGE SCALE GENOMIC DNA]</scope>
    <source>
        <strain evidence="8 9">PBTS2</strain>
    </source>
</reference>
<feature type="domain" description="HTH luxR-type" evidence="6">
    <location>
        <begin position="149"/>
        <end position="214"/>
    </location>
</feature>
<dbReference type="Pfam" id="PF00196">
    <property type="entry name" value="GerE"/>
    <property type="match status" value="1"/>
</dbReference>
<dbReference type="Gene3D" id="3.40.50.2300">
    <property type="match status" value="1"/>
</dbReference>
<sequence>MIRVLIVDDQPVVRQGFELFLAGNSTIEVVGHASSGRHAVQQVSALQPDVVLMDIRMPNGDGLTATREILARFDDVRVIVVTTFDLDEYVFAALDSGASGFLLKDADPDELIDAVTTVAAGGAALSPRVTPRLMAEFARRGAPQRSARSTAPQHDLSLREMEVVQLLATGLGNSEIARSLRLEQSTVKTHIGNICRKLEVSTRVHVVIWAYRNGLVSS</sequence>
<organism evidence="8 9">
    <name type="scientific">Rhodococcoides fascians</name>
    <name type="common">Rhodococcus fascians</name>
    <dbReference type="NCBI Taxonomy" id="1828"/>
    <lineage>
        <taxon>Bacteria</taxon>
        <taxon>Bacillati</taxon>
        <taxon>Actinomycetota</taxon>
        <taxon>Actinomycetes</taxon>
        <taxon>Mycobacteriales</taxon>
        <taxon>Nocardiaceae</taxon>
        <taxon>Rhodococcoides</taxon>
    </lineage>
</organism>
<dbReference type="SMART" id="SM00421">
    <property type="entry name" value="HTH_LUXR"/>
    <property type="match status" value="1"/>
</dbReference>
<dbReference type="PROSITE" id="PS50110">
    <property type="entry name" value="RESPONSE_REGULATORY"/>
    <property type="match status" value="1"/>
</dbReference>
<dbReference type="InterPro" id="IPR039420">
    <property type="entry name" value="WalR-like"/>
</dbReference>
<dbReference type="PROSITE" id="PS00622">
    <property type="entry name" value="HTH_LUXR_1"/>
    <property type="match status" value="1"/>
</dbReference>
<dbReference type="GO" id="GO:0000160">
    <property type="term" value="P:phosphorelay signal transduction system"/>
    <property type="evidence" value="ECO:0007669"/>
    <property type="project" value="InterPro"/>
</dbReference>
<dbReference type="CDD" id="cd06170">
    <property type="entry name" value="LuxR_C_like"/>
    <property type="match status" value="1"/>
</dbReference>
<dbReference type="PATRIC" id="fig|1653479.3.peg.376"/>
<keyword evidence="9" id="KW-1185">Reference proteome</keyword>
<dbReference type="SUPFAM" id="SSF52172">
    <property type="entry name" value="CheY-like"/>
    <property type="match status" value="1"/>
</dbReference>
<keyword evidence="3" id="KW-0238">DNA-binding</keyword>
<dbReference type="RefSeq" id="WP_032365291.1">
    <property type="nucleotide sequence ID" value="NZ_CAKKLU010000003.1"/>
</dbReference>